<dbReference type="Pfam" id="PF01029">
    <property type="entry name" value="NusB"/>
    <property type="match status" value="1"/>
</dbReference>
<dbReference type="EMBL" id="JBJHZX010000023">
    <property type="protein sequence ID" value="MFL0196897.1"/>
    <property type="molecule type" value="Genomic_DNA"/>
</dbReference>
<evidence type="ECO:0000313" key="9">
    <source>
        <dbReference type="Proteomes" id="UP001623660"/>
    </source>
</evidence>
<keyword evidence="3 6" id="KW-0694">RNA-binding</keyword>
<dbReference type="InterPro" id="IPR035926">
    <property type="entry name" value="NusB-like_sf"/>
</dbReference>
<evidence type="ECO:0000256" key="5">
    <source>
        <dbReference type="ARBA" id="ARBA00023163"/>
    </source>
</evidence>
<dbReference type="Gene3D" id="1.10.940.10">
    <property type="entry name" value="NusB-like"/>
    <property type="match status" value="1"/>
</dbReference>
<dbReference type="NCBIfam" id="TIGR01951">
    <property type="entry name" value="nusB"/>
    <property type="match status" value="1"/>
</dbReference>
<dbReference type="RefSeq" id="WP_406793003.1">
    <property type="nucleotide sequence ID" value="NZ_JBJHZX010000023.1"/>
</dbReference>
<comment type="function">
    <text evidence="6">Involved in transcription antitermination. Required for transcription of ribosomal RNA (rRNA) genes. Binds specifically to the boxA antiterminator sequence of the ribosomal RNA (rrn) operons.</text>
</comment>
<evidence type="ECO:0000313" key="8">
    <source>
        <dbReference type="EMBL" id="MFL0196897.1"/>
    </source>
</evidence>
<dbReference type="Proteomes" id="UP001623660">
    <property type="component" value="Unassembled WGS sequence"/>
</dbReference>
<evidence type="ECO:0000256" key="6">
    <source>
        <dbReference type="HAMAP-Rule" id="MF_00073"/>
    </source>
</evidence>
<evidence type="ECO:0000256" key="3">
    <source>
        <dbReference type="ARBA" id="ARBA00022884"/>
    </source>
</evidence>
<accession>A0ABW8SLI6</accession>
<keyword evidence="5 6" id="KW-0804">Transcription</keyword>
<evidence type="ECO:0000259" key="7">
    <source>
        <dbReference type="Pfam" id="PF01029"/>
    </source>
</evidence>
<sequence length="158" mass="18304">MNRKKTRELTMKLLFQMAINKEEIDVIIANLKENIQAEQGNDVNNNTAHIYGENAGELKDVDIDYVVRVLKGIEQNEDVLNREIEKYLRNWKLNRLSKIDAAILKICTYEFLYEDDIPEKVSINEAIELAKKYSSEKSAPFINGVLGNMIKDEKIKKK</sequence>
<gene>
    <name evidence="6 8" type="primary">nusB</name>
    <name evidence="8" type="ORF">ACJDU8_15205</name>
</gene>
<evidence type="ECO:0000256" key="2">
    <source>
        <dbReference type="ARBA" id="ARBA00022814"/>
    </source>
</evidence>
<feature type="domain" description="NusB/RsmB/TIM44" evidence="7">
    <location>
        <begin position="5"/>
        <end position="151"/>
    </location>
</feature>
<dbReference type="InterPro" id="IPR011605">
    <property type="entry name" value="NusB_fam"/>
</dbReference>
<organism evidence="8 9">
    <name type="scientific">Candidatus Clostridium eludens</name>
    <dbReference type="NCBI Taxonomy" id="3381663"/>
    <lineage>
        <taxon>Bacteria</taxon>
        <taxon>Bacillati</taxon>
        <taxon>Bacillota</taxon>
        <taxon>Clostridia</taxon>
        <taxon>Eubacteriales</taxon>
        <taxon>Clostridiaceae</taxon>
        <taxon>Clostridium</taxon>
    </lineage>
</organism>
<dbReference type="PANTHER" id="PTHR11078:SF3">
    <property type="entry name" value="ANTITERMINATION NUSB DOMAIN-CONTAINING PROTEIN"/>
    <property type="match status" value="1"/>
</dbReference>
<dbReference type="PANTHER" id="PTHR11078">
    <property type="entry name" value="N UTILIZATION SUBSTANCE PROTEIN B-RELATED"/>
    <property type="match status" value="1"/>
</dbReference>
<reference evidence="8 9" key="1">
    <citation type="submission" date="2024-11" db="EMBL/GenBank/DDBJ databases">
        <authorList>
            <person name="Heng Y.C."/>
            <person name="Lim A.C.H."/>
            <person name="Lee J.K.Y."/>
            <person name="Kittelmann S."/>
        </authorList>
    </citation>
    <scope>NUCLEOTIDE SEQUENCE [LARGE SCALE GENOMIC DNA]</scope>
    <source>
        <strain evidence="8 9">WILCCON 0269</strain>
    </source>
</reference>
<name>A0ABW8SLI6_9CLOT</name>
<evidence type="ECO:0000256" key="4">
    <source>
        <dbReference type="ARBA" id="ARBA00023015"/>
    </source>
</evidence>
<keyword evidence="2 6" id="KW-0889">Transcription antitermination</keyword>
<dbReference type="InterPro" id="IPR006027">
    <property type="entry name" value="NusB_RsmB_TIM44"/>
</dbReference>
<protein>
    <recommendedName>
        <fullName evidence="6">Transcription antitermination protein NusB</fullName>
    </recommendedName>
    <alternativeName>
        <fullName evidence="6">Antitermination factor NusB</fullName>
    </alternativeName>
</protein>
<comment type="similarity">
    <text evidence="1 6">Belongs to the NusB family.</text>
</comment>
<dbReference type="SUPFAM" id="SSF48013">
    <property type="entry name" value="NusB-like"/>
    <property type="match status" value="1"/>
</dbReference>
<keyword evidence="9" id="KW-1185">Reference proteome</keyword>
<dbReference type="HAMAP" id="MF_00073">
    <property type="entry name" value="NusB"/>
    <property type="match status" value="1"/>
</dbReference>
<keyword evidence="4 6" id="KW-0805">Transcription regulation</keyword>
<proteinExistence type="inferred from homology"/>
<evidence type="ECO:0000256" key="1">
    <source>
        <dbReference type="ARBA" id="ARBA00005952"/>
    </source>
</evidence>
<comment type="caution">
    <text evidence="8">The sequence shown here is derived from an EMBL/GenBank/DDBJ whole genome shotgun (WGS) entry which is preliminary data.</text>
</comment>